<dbReference type="GO" id="GO:0000166">
    <property type="term" value="F:nucleotide binding"/>
    <property type="evidence" value="ECO:0007669"/>
    <property type="project" value="InterPro"/>
</dbReference>
<gene>
    <name evidence="1" type="ORF">EPA99_05020</name>
</gene>
<dbReference type="OrthoDB" id="9778569at2"/>
<dbReference type="PANTHER" id="PTHR31367:SF5">
    <property type="entry name" value="CYTOSOLIC 5'-NUCLEOTIDASE 1A"/>
    <property type="match status" value="1"/>
</dbReference>
<dbReference type="PANTHER" id="PTHR31367">
    <property type="entry name" value="CYTOSOLIC 5'-NUCLEOTIDASE 1 FAMILY MEMBER"/>
    <property type="match status" value="1"/>
</dbReference>
<comment type="caution">
    <text evidence="1">The sequence shown here is derived from an EMBL/GenBank/DDBJ whole genome shotgun (WGS) entry which is preliminary data.</text>
</comment>
<evidence type="ECO:0000313" key="1">
    <source>
        <dbReference type="EMBL" id="RXR07281.1"/>
    </source>
</evidence>
<dbReference type="Pfam" id="PF06189">
    <property type="entry name" value="5-nucleotidase"/>
    <property type="match status" value="1"/>
</dbReference>
<dbReference type="RefSeq" id="WP_129470096.1">
    <property type="nucleotide sequence ID" value="NZ_SAWZ01000002.1"/>
</dbReference>
<name>A0A4Q1JX86_9GAMM</name>
<dbReference type="InterPro" id="IPR010394">
    <property type="entry name" value="5-nucleotidase"/>
</dbReference>
<dbReference type="GO" id="GO:0009117">
    <property type="term" value="P:nucleotide metabolic process"/>
    <property type="evidence" value="ECO:0007669"/>
    <property type="project" value="InterPro"/>
</dbReference>
<reference evidence="1 2" key="1">
    <citation type="submission" date="2019-01" db="EMBL/GenBank/DDBJ databases">
        <title>Pseudoxanthomonas composti sp. nov., isolated from compost.</title>
        <authorList>
            <person name="Yang G."/>
        </authorList>
    </citation>
    <scope>NUCLEOTIDE SEQUENCE [LARGE SCALE GENOMIC DNA]</scope>
    <source>
        <strain evidence="1 2">GSS15</strain>
    </source>
</reference>
<protein>
    <submittedName>
        <fullName evidence="1">5'-nucleotidase</fullName>
    </submittedName>
</protein>
<evidence type="ECO:0000313" key="2">
    <source>
        <dbReference type="Proteomes" id="UP000289784"/>
    </source>
</evidence>
<accession>A0A4Q1JX86</accession>
<proteinExistence type="predicted"/>
<dbReference type="AlphaFoldDB" id="A0A4Q1JX86"/>
<organism evidence="1 2">
    <name type="scientific">Pseudoxanthomonas composti</name>
    <dbReference type="NCBI Taxonomy" id="2137479"/>
    <lineage>
        <taxon>Bacteria</taxon>
        <taxon>Pseudomonadati</taxon>
        <taxon>Pseudomonadota</taxon>
        <taxon>Gammaproteobacteria</taxon>
        <taxon>Lysobacterales</taxon>
        <taxon>Lysobacteraceae</taxon>
        <taxon>Pseudoxanthomonas</taxon>
    </lineage>
</organism>
<dbReference type="GO" id="GO:0000287">
    <property type="term" value="F:magnesium ion binding"/>
    <property type="evidence" value="ECO:0007669"/>
    <property type="project" value="InterPro"/>
</dbReference>
<dbReference type="GO" id="GO:0005737">
    <property type="term" value="C:cytoplasm"/>
    <property type="evidence" value="ECO:0007669"/>
    <property type="project" value="InterPro"/>
</dbReference>
<keyword evidence="2" id="KW-1185">Reference proteome</keyword>
<dbReference type="EMBL" id="SAWZ01000002">
    <property type="protein sequence ID" value="RXR07281.1"/>
    <property type="molecule type" value="Genomic_DNA"/>
</dbReference>
<dbReference type="GO" id="GO:0008253">
    <property type="term" value="F:5'-nucleotidase activity"/>
    <property type="evidence" value="ECO:0007669"/>
    <property type="project" value="InterPro"/>
</dbReference>
<sequence length="323" mass="34829">MPDNTPRLLTVAVTSRALFDLEESHALWQREGLEAYARYQREHEDDVLAPGVAFPVVRKLLALNAGAPEDTPRVEVILLSRNSADTGLRIFNSIQHYGLGIVRATFTAGEATWPYVKPFGTDLFLSANPDSVRSALLHGIAAATILPKPAGEQAEAAIAMREEAASGDGAGASGRSQLRIAFDGDAVIFGDESERISREQGVEAFGRHEQENARAPLSGGPFRNFLSALHQLQAAFPPGESAPIRTALVTARSAPAHERVIRTLREWGVRLDEALFLGGRHKGPFLAAFGADIFFDDSQHNIDSAHAHQSLAGHVPHGVANEE</sequence>
<dbReference type="Proteomes" id="UP000289784">
    <property type="component" value="Unassembled WGS sequence"/>
</dbReference>